<dbReference type="EMBL" id="KI913959">
    <property type="protein sequence ID" value="ETW03466.1"/>
    <property type="molecule type" value="Genomic_DNA"/>
</dbReference>
<name>A0A024UAP1_9STRA</name>
<proteinExistence type="predicted"/>
<reference evidence="1" key="1">
    <citation type="submission" date="2013-12" db="EMBL/GenBank/DDBJ databases">
        <title>The Genome Sequence of Aphanomyces invadans NJM9701.</title>
        <authorList>
            <consortium name="The Broad Institute Genomics Platform"/>
            <person name="Russ C."/>
            <person name="Tyler B."/>
            <person name="van West P."/>
            <person name="Dieguez-Uribeondo J."/>
            <person name="Young S.K."/>
            <person name="Zeng Q."/>
            <person name="Gargeya S."/>
            <person name="Fitzgerald M."/>
            <person name="Abouelleil A."/>
            <person name="Alvarado L."/>
            <person name="Chapman S.B."/>
            <person name="Gainer-Dewar J."/>
            <person name="Goldberg J."/>
            <person name="Griggs A."/>
            <person name="Gujja S."/>
            <person name="Hansen M."/>
            <person name="Howarth C."/>
            <person name="Imamovic A."/>
            <person name="Ireland A."/>
            <person name="Larimer J."/>
            <person name="McCowan C."/>
            <person name="Murphy C."/>
            <person name="Pearson M."/>
            <person name="Poon T.W."/>
            <person name="Priest M."/>
            <person name="Roberts A."/>
            <person name="Saif S."/>
            <person name="Shea T."/>
            <person name="Sykes S."/>
            <person name="Wortman J."/>
            <person name="Nusbaum C."/>
            <person name="Birren B."/>
        </authorList>
    </citation>
    <scope>NUCLEOTIDE SEQUENCE [LARGE SCALE GENOMIC DNA]</scope>
    <source>
        <strain evidence="1">NJM9701</strain>
    </source>
</reference>
<dbReference type="SUPFAM" id="SSF48371">
    <property type="entry name" value="ARM repeat"/>
    <property type="match status" value="1"/>
</dbReference>
<protein>
    <recommendedName>
        <fullName evidence="2">AP-5 complex subunit beta-1</fullName>
    </recommendedName>
</protein>
<sequence length="1016" mass="112367">MMETKPTETDATKVQQRATKHVQTATTKKHALTRTEVFNVLQECFSPETTTQCKILGFRLAGLAPSCITTEVWQLILDAAVKELAGAAAQGTALVLLHSIPVFDVLPLTLTLGFLQQQDLEPLKKIQAIFSHESVDVRCVALATFCRVSINCTKVLFARGLTRFPFESNEARIVAQQDVTSILTDIWKLTLQAAEVESPEVAAVAFASLSHLFSRSHAIRSLSSHHPRQESGLDELVAWIFPQAFPRFDVLKANAQTLPTESHLHAMKWLSMVAYMMMQKSGACTPGIAIAMMELDAVALEDQDAKTTVKVRADLVAADMVESWCLPAYVNASLTQAFSICEAIAIVMQHPLQHYNQWKWSSVLITRLTAIIHSSTMARQRQDVIRIQLLLLDATNTFDFANVVGSTIDSIAALDNVTTRVGLMYDLCQAMLVRVCRKRQFPLLQSICTSSCFHGLPLGQAKGKTNAAYETFRSLVEALLFCTHANVPHARLVVLQQFVAVLANKSTTDLRNATLVLFTALLTQLCQDSCAAPPVLDFLHNVVLPLAPKVPSANVRVQLYWLGLKFVSSTQLPIMSWVETELLGLLSSKDGSGRPSTTYDDGILGGGTKNVRTVDAHLIPRFNALLLCLRWLLAKDGSLKQRAVQVLAHVRTQNNFHRFVSDTAVETIEEITGMARRERFGFSSAFVLPGLFSPASLFPSRSMDMPQQAPVKWKEEVETVVSGSCDPLCLKISYREPDDHPEEIALCVTCCNVTNVPWSDFSIGVGVKGAVKLVDTSNNMHIRATGEVKPHGMFKSEKLFRFLRFSRAEFLFRLVVEPSSPEMPPTSMGLSNPYYIPFDAMFTLPDPTLWTAPYFQASWQSADANKIYKIQATQGKKMVPNHHVKVAFVADASMDTPFLVHMSFVTWTKWNECVCATISCCLDTTSRVWKGSLEVRSTHGVVDEVDKAPRDLLDVLVPSTTFDLIEDNIVERPVACVSPRHQIVKRAVSVGVMAKDSATSTPTATRRALMTFFGGK</sequence>
<dbReference type="AlphaFoldDB" id="A0A024UAP1"/>
<gene>
    <name evidence="1" type="ORF">H310_04922</name>
</gene>
<dbReference type="InterPro" id="IPR016024">
    <property type="entry name" value="ARM-type_fold"/>
</dbReference>
<dbReference type="eggNOG" id="ENOG502REFS">
    <property type="taxonomic scope" value="Eukaryota"/>
</dbReference>
<dbReference type="OrthoDB" id="69102at2759"/>
<dbReference type="GeneID" id="20081972"/>
<dbReference type="VEuPathDB" id="FungiDB:H310_04922"/>
<evidence type="ECO:0000313" key="1">
    <source>
        <dbReference type="EMBL" id="ETW03466.1"/>
    </source>
</evidence>
<dbReference type="RefSeq" id="XP_008867695.1">
    <property type="nucleotide sequence ID" value="XM_008869473.1"/>
</dbReference>
<organism evidence="1">
    <name type="scientific">Aphanomyces invadans</name>
    <dbReference type="NCBI Taxonomy" id="157072"/>
    <lineage>
        <taxon>Eukaryota</taxon>
        <taxon>Sar</taxon>
        <taxon>Stramenopiles</taxon>
        <taxon>Oomycota</taxon>
        <taxon>Saprolegniomycetes</taxon>
        <taxon>Saprolegniales</taxon>
        <taxon>Verrucalvaceae</taxon>
        <taxon>Aphanomyces</taxon>
    </lineage>
</organism>
<evidence type="ECO:0008006" key="2">
    <source>
        <dbReference type="Google" id="ProtNLM"/>
    </source>
</evidence>
<accession>A0A024UAP1</accession>